<proteinExistence type="predicted"/>
<dbReference type="EMBL" id="CP000580">
    <property type="protein sequence ID" value="ABN99029.1"/>
    <property type="molecule type" value="Genomic_DNA"/>
</dbReference>
<evidence type="ECO:0000259" key="1">
    <source>
        <dbReference type="Pfam" id="PF25107"/>
    </source>
</evidence>
<accession>A0A5Q5CHZ8</accession>
<name>A0A5Q5CHZ8_MYCSJ</name>
<dbReference type="Pfam" id="PF25107">
    <property type="entry name" value="VWA7_N"/>
    <property type="match status" value="1"/>
</dbReference>
<sequence length="304" mass="31863" precursor="true">MSVSFTITRRLRRVPLAVLAVAGLVGGMCWSAPSAQAFYIHNHAAVTRAALPPDQVNEIAILQILNGPPPGGGAMGSDAFATDQWRHIDNAKKPGDICARAQQAWSTLSPVILRGSQPVGPGANALRDGPGARAAFGGLMHAQQDFYSHSNWVETNIAAGQPERPAPALFPACNPSAFPADLHTGYFNALYSAQFPLDGCPPAGPPPGFQECHAVLNKDGPNTARGGQPVPGTSMNMYDLAARLSTATSADLYRHVRGLIASTVSAQNPGVDGECIASKFFRPDLLGPCAKFVSPFGGPGFMPR</sequence>
<organism evidence="2">
    <name type="scientific">Mycobacterium sp. (strain JLS)</name>
    <dbReference type="NCBI Taxonomy" id="164757"/>
    <lineage>
        <taxon>Bacteria</taxon>
        <taxon>Bacillati</taxon>
        <taxon>Actinomycetota</taxon>
        <taxon>Actinomycetes</taxon>
        <taxon>Mycobacteriales</taxon>
        <taxon>Mycobacteriaceae</taxon>
        <taxon>Mycobacterium</taxon>
    </lineage>
</organism>
<protein>
    <recommendedName>
        <fullName evidence="1">VWA7 N-terminal domain-containing protein</fullName>
    </recommendedName>
</protein>
<evidence type="ECO:0000313" key="2">
    <source>
        <dbReference type="EMBL" id="ABN99029.1"/>
    </source>
</evidence>
<feature type="domain" description="VWA7 N-terminal" evidence="1">
    <location>
        <begin position="131"/>
        <end position="155"/>
    </location>
</feature>
<dbReference type="KEGG" id="mjl:Mjls_3251"/>
<dbReference type="AlphaFoldDB" id="A0A5Q5CHZ8"/>
<reference evidence="2" key="1">
    <citation type="submission" date="2007-02" db="EMBL/GenBank/DDBJ databases">
        <title>Complete sequence of Mycobacterium sp. JLS.</title>
        <authorList>
            <consortium name="US DOE Joint Genome Institute"/>
            <person name="Copeland A."/>
            <person name="Lucas S."/>
            <person name="Lapidus A."/>
            <person name="Barry K."/>
            <person name="Detter J.C."/>
            <person name="Glavina del Rio T."/>
            <person name="Hammon N."/>
            <person name="Israni S."/>
            <person name="Dalin E."/>
            <person name="Tice H."/>
            <person name="Pitluck S."/>
            <person name="Chain P."/>
            <person name="Malfatti S."/>
            <person name="Shin M."/>
            <person name="Vergez L."/>
            <person name="Schmutz J."/>
            <person name="Larimer F."/>
            <person name="Land M."/>
            <person name="Hauser L."/>
            <person name="Kyrpides N."/>
            <person name="Mikhailova N."/>
            <person name="Miller C.D."/>
            <person name="Anderson A.J."/>
            <person name="Sims R.C."/>
            <person name="Richardson P."/>
        </authorList>
    </citation>
    <scope>NUCLEOTIDE SEQUENCE [LARGE SCALE GENOMIC DNA]</scope>
    <source>
        <strain evidence="2">JLS</strain>
    </source>
</reference>
<dbReference type="InterPro" id="IPR056862">
    <property type="entry name" value="VWA7_N"/>
</dbReference>
<gene>
    <name evidence="2" type="ordered locus">Mjls_3251</name>
</gene>